<dbReference type="RefSeq" id="WP_283485857.1">
    <property type="nucleotide sequence ID" value="NZ_CP125947.1"/>
</dbReference>
<dbReference type="EMBL" id="CP125947">
    <property type="protein sequence ID" value="WHS64746.1"/>
    <property type="molecule type" value="Genomic_DNA"/>
</dbReference>
<proteinExistence type="predicted"/>
<dbReference type="Proteomes" id="UP001240697">
    <property type="component" value="Chromosome"/>
</dbReference>
<evidence type="ECO:0000313" key="2">
    <source>
        <dbReference type="Proteomes" id="UP001240697"/>
    </source>
</evidence>
<evidence type="ECO:0000313" key="1">
    <source>
        <dbReference type="EMBL" id="WHS64746.1"/>
    </source>
</evidence>
<protein>
    <submittedName>
        <fullName evidence="1">Uncharacterized protein</fullName>
    </submittedName>
</protein>
<accession>A0ABY8STY3</accession>
<organism evidence="1 2">
    <name type="scientific">Comamonas resistens</name>
    <dbReference type="NCBI Taxonomy" id="3046670"/>
    <lineage>
        <taxon>Bacteria</taxon>
        <taxon>Pseudomonadati</taxon>
        <taxon>Pseudomonadota</taxon>
        <taxon>Betaproteobacteria</taxon>
        <taxon>Burkholderiales</taxon>
        <taxon>Comamonadaceae</taxon>
        <taxon>Comamonas</taxon>
    </lineage>
</organism>
<reference evidence="1 2" key="1">
    <citation type="submission" date="2023-05" db="EMBL/GenBank/DDBJ databases">
        <authorList>
            <person name="Yin Y."/>
            <person name="Lu Z."/>
        </authorList>
    </citation>
    <scope>NUCLEOTIDE SEQUENCE [LARGE SCALE GENOMIC DNA]</scope>
    <source>
        <strain evidence="1 2">ZM22</strain>
    </source>
</reference>
<name>A0ABY8STY3_9BURK</name>
<gene>
    <name evidence="1" type="ORF">QMY55_19985</name>
</gene>
<keyword evidence="2" id="KW-1185">Reference proteome</keyword>
<sequence>MTLQAGDFVVLATNSAHAGMIARVLCRAPEVDFALPDGRPHIACCSGEWVLEFAQKVATLHRGSDKPCMSKYLCSPECHLQHLGKSASLTPLFAHALPVVQVPLPV</sequence>